<evidence type="ECO:0000313" key="2">
    <source>
        <dbReference type="EMBL" id="KAH3835919.1"/>
    </source>
</evidence>
<evidence type="ECO:0000313" key="3">
    <source>
        <dbReference type="Proteomes" id="UP000828390"/>
    </source>
</evidence>
<feature type="region of interest" description="Disordered" evidence="1">
    <location>
        <begin position="1"/>
        <end position="29"/>
    </location>
</feature>
<reference evidence="2" key="2">
    <citation type="submission" date="2020-11" db="EMBL/GenBank/DDBJ databases">
        <authorList>
            <person name="McCartney M.A."/>
            <person name="Auch B."/>
            <person name="Kono T."/>
            <person name="Mallez S."/>
            <person name="Becker A."/>
            <person name="Gohl D.M."/>
            <person name="Silverstein K.A.T."/>
            <person name="Koren S."/>
            <person name="Bechman K.B."/>
            <person name="Herman A."/>
            <person name="Abrahante J.E."/>
            <person name="Garbe J."/>
        </authorList>
    </citation>
    <scope>NUCLEOTIDE SEQUENCE</scope>
    <source>
        <strain evidence="2">Duluth1</strain>
        <tissue evidence="2">Whole animal</tissue>
    </source>
</reference>
<sequence length="56" mass="6245">MGIRAYNEKRVSSHVSRETVNANEGRSPKVVSMTGAGRIKCHCFPNIVHTLLNHIK</sequence>
<reference evidence="2" key="1">
    <citation type="journal article" date="2019" name="bioRxiv">
        <title>The Genome of the Zebra Mussel, Dreissena polymorpha: A Resource for Invasive Species Research.</title>
        <authorList>
            <person name="McCartney M.A."/>
            <person name="Auch B."/>
            <person name="Kono T."/>
            <person name="Mallez S."/>
            <person name="Zhang Y."/>
            <person name="Obille A."/>
            <person name="Becker A."/>
            <person name="Abrahante J.E."/>
            <person name="Garbe J."/>
            <person name="Badalamenti J.P."/>
            <person name="Herman A."/>
            <person name="Mangelson H."/>
            <person name="Liachko I."/>
            <person name="Sullivan S."/>
            <person name="Sone E.D."/>
            <person name="Koren S."/>
            <person name="Silverstein K.A.T."/>
            <person name="Beckman K.B."/>
            <person name="Gohl D.M."/>
        </authorList>
    </citation>
    <scope>NUCLEOTIDE SEQUENCE</scope>
    <source>
        <strain evidence="2">Duluth1</strain>
        <tissue evidence="2">Whole animal</tissue>
    </source>
</reference>
<accession>A0A9D4QM06</accession>
<dbReference type="EMBL" id="JAIWYP010000004">
    <property type="protein sequence ID" value="KAH3835919.1"/>
    <property type="molecule type" value="Genomic_DNA"/>
</dbReference>
<proteinExistence type="predicted"/>
<gene>
    <name evidence="2" type="ORF">DPMN_109288</name>
</gene>
<comment type="caution">
    <text evidence="2">The sequence shown here is derived from an EMBL/GenBank/DDBJ whole genome shotgun (WGS) entry which is preliminary data.</text>
</comment>
<organism evidence="2 3">
    <name type="scientific">Dreissena polymorpha</name>
    <name type="common">Zebra mussel</name>
    <name type="synonym">Mytilus polymorpha</name>
    <dbReference type="NCBI Taxonomy" id="45954"/>
    <lineage>
        <taxon>Eukaryota</taxon>
        <taxon>Metazoa</taxon>
        <taxon>Spiralia</taxon>
        <taxon>Lophotrochozoa</taxon>
        <taxon>Mollusca</taxon>
        <taxon>Bivalvia</taxon>
        <taxon>Autobranchia</taxon>
        <taxon>Heteroconchia</taxon>
        <taxon>Euheterodonta</taxon>
        <taxon>Imparidentia</taxon>
        <taxon>Neoheterodontei</taxon>
        <taxon>Myida</taxon>
        <taxon>Dreissenoidea</taxon>
        <taxon>Dreissenidae</taxon>
        <taxon>Dreissena</taxon>
    </lineage>
</organism>
<keyword evidence="3" id="KW-1185">Reference proteome</keyword>
<dbReference type="Proteomes" id="UP000828390">
    <property type="component" value="Unassembled WGS sequence"/>
</dbReference>
<protein>
    <submittedName>
        <fullName evidence="2">Uncharacterized protein</fullName>
    </submittedName>
</protein>
<evidence type="ECO:0000256" key="1">
    <source>
        <dbReference type="SAM" id="MobiDB-lite"/>
    </source>
</evidence>
<name>A0A9D4QM06_DREPO</name>
<dbReference type="AlphaFoldDB" id="A0A9D4QM06"/>
<feature type="compositionally biased region" description="Basic and acidic residues" evidence="1">
    <location>
        <begin position="1"/>
        <end position="17"/>
    </location>
</feature>